<dbReference type="CDD" id="cd04301">
    <property type="entry name" value="NAT_SF"/>
    <property type="match status" value="1"/>
</dbReference>
<keyword evidence="3" id="KW-1185">Reference proteome</keyword>
<name>A0ABV2KY72_9HYPH</name>
<proteinExistence type="predicted"/>
<evidence type="ECO:0000313" key="2">
    <source>
        <dbReference type="EMBL" id="MET3690516.1"/>
    </source>
</evidence>
<dbReference type="Proteomes" id="UP001549145">
    <property type="component" value="Unassembled WGS sequence"/>
</dbReference>
<dbReference type="Gene3D" id="3.40.630.30">
    <property type="match status" value="1"/>
</dbReference>
<dbReference type="SUPFAM" id="SSF55729">
    <property type="entry name" value="Acyl-CoA N-acyltransferases (Nat)"/>
    <property type="match status" value="1"/>
</dbReference>
<dbReference type="PANTHER" id="PTHR43072">
    <property type="entry name" value="N-ACETYLTRANSFERASE"/>
    <property type="match status" value="1"/>
</dbReference>
<feature type="domain" description="N-acetyltransferase" evidence="1">
    <location>
        <begin position="114"/>
        <end position="260"/>
    </location>
</feature>
<evidence type="ECO:0000313" key="3">
    <source>
        <dbReference type="Proteomes" id="UP001549145"/>
    </source>
</evidence>
<protein>
    <submittedName>
        <fullName evidence="2">GNAT superfamily N-acetyltransferase</fullName>
    </submittedName>
</protein>
<dbReference type="PROSITE" id="PS51186">
    <property type="entry name" value="GNAT"/>
    <property type="match status" value="1"/>
</dbReference>
<dbReference type="Pfam" id="PF24553">
    <property type="entry name" value="Rv0428c_C"/>
    <property type="match status" value="1"/>
</dbReference>
<accession>A0ABV2KY72</accession>
<evidence type="ECO:0000259" key="1">
    <source>
        <dbReference type="PROSITE" id="PS51186"/>
    </source>
</evidence>
<dbReference type="InterPro" id="IPR000182">
    <property type="entry name" value="GNAT_dom"/>
</dbReference>
<gene>
    <name evidence="2" type="ORF">ABID43_000035</name>
</gene>
<sequence>MPTRGPVADKDVADLDLAWTVEEACLNARPSPVQVGLGGWTLRAAGGPTRRTNSLNPLRGHRDDPEAVLAQAEAIYRGLGRPLIIRVPDLAPEMDALLDRLGYRAEGETCTLYADLPQLDRAQADDVALLPDPDVAWFAAQAACEGVSGAEALRTYRASLDCLVLPRLFVQRRNAGATVAVAYGVLHRGLLVLESVATHPAHRRAGHARALVLTLMAWARRQGATGACLQVVAANGAARALYGGLGFTRDLYGYRYRRRD</sequence>
<dbReference type="RefSeq" id="WP_238277305.1">
    <property type="nucleotide sequence ID" value="NZ_BPQL01000021.1"/>
</dbReference>
<dbReference type="InterPro" id="IPR056935">
    <property type="entry name" value="Rv0428c-like_C"/>
</dbReference>
<organism evidence="2 3">
    <name type="scientific">Methylobacterium goesingense</name>
    <dbReference type="NCBI Taxonomy" id="243690"/>
    <lineage>
        <taxon>Bacteria</taxon>
        <taxon>Pseudomonadati</taxon>
        <taxon>Pseudomonadota</taxon>
        <taxon>Alphaproteobacteria</taxon>
        <taxon>Hyphomicrobiales</taxon>
        <taxon>Methylobacteriaceae</taxon>
        <taxon>Methylobacterium</taxon>
    </lineage>
</organism>
<reference evidence="2 3" key="1">
    <citation type="submission" date="2024-06" db="EMBL/GenBank/DDBJ databases">
        <title>Genomic Encyclopedia of Type Strains, Phase IV (KMG-IV): sequencing the most valuable type-strain genomes for metagenomic binning, comparative biology and taxonomic classification.</title>
        <authorList>
            <person name="Goeker M."/>
        </authorList>
    </citation>
    <scope>NUCLEOTIDE SEQUENCE [LARGE SCALE GENOMIC DNA]</scope>
    <source>
        <strain evidence="2 3">DSM 21331</strain>
    </source>
</reference>
<dbReference type="InterPro" id="IPR016181">
    <property type="entry name" value="Acyl_CoA_acyltransferase"/>
</dbReference>
<comment type="caution">
    <text evidence="2">The sequence shown here is derived from an EMBL/GenBank/DDBJ whole genome shotgun (WGS) entry which is preliminary data.</text>
</comment>
<dbReference type="EMBL" id="JBEPMM010000001">
    <property type="protein sequence ID" value="MET3690516.1"/>
    <property type="molecule type" value="Genomic_DNA"/>
</dbReference>